<dbReference type="STRING" id="61395.A0A1Y1WA59"/>
<dbReference type="Proteomes" id="UP000193922">
    <property type="component" value="Unassembled WGS sequence"/>
</dbReference>
<feature type="compositionally biased region" description="Low complexity" evidence="1">
    <location>
        <begin position="33"/>
        <end position="43"/>
    </location>
</feature>
<dbReference type="InterPro" id="IPR000719">
    <property type="entry name" value="Prot_kinase_dom"/>
</dbReference>
<gene>
    <name evidence="3" type="ORF">DL89DRAFT_283829</name>
</gene>
<dbReference type="SUPFAM" id="SSF56112">
    <property type="entry name" value="Protein kinase-like (PK-like)"/>
    <property type="match status" value="1"/>
</dbReference>
<dbReference type="RefSeq" id="XP_040743903.1">
    <property type="nucleotide sequence ID" value="XM_040889755.1"/>
</dbReference>
<evidence type="ECO:0000313" key="4">
    <source>
        <dbReference type="Proteomes" id="UP000193922"/>
    </source>
</evidence>
<dbReference type="PROSITE" id="PS00109">
    <property type="entry name" value="PROTEIN_KINASE_TYR"/>
    <property type="match status" value="1"/>
</dbReference>
<dbReference type="Gene3D" id="1.10.510.10">
    <property type="entry name" value="Transferase(Phosphotransferase) domain 1"/>
    <property type="match status" value="1"/>
</dbReference>
<dbReference type="AlphaFoldDB" id="A0A1Y1WA59"/>
<dbReference type="EMBL" id="MCFD01000006">
    <property type="protein sequence ID" value="ORX70265.1"/>
    <property type="molecule type" value="Genomic_DNA"/>
</dbReference>
<dbReference type="Pfam" id="PF17667">
    <property type="entry name" value="Pkinase_fungal"/>
    <property type="match status" value="1"/>
</dbReference>
<dbReference type="GO" id="GO:0004672">
    <property type="term" value="F:protein kinase activity"/>
    <property type="evidence" value="ECO:0007669"/>
    <property type="project" value="InterPro"/>
</dbReference>
<dbReference type="InterPro" id="IPR011009">
    <property type="entry name" value="Kinase-like_dom_sf"/>
</dbReference>
<reference evidence="3 4" key="1">
    <citation type="submission" date="2016-07" db="EMBL/GenBank/DDBJ databases">
        <title>Pervasive Adenine N6-methylation of Active Genes in Fungi.</title>
        <authorList>
            <consortium name="DOE Joint Genome Institute"/>
            <person name="Mondo S.J."/>
            <person name="Dannebaum R.O."/>
            <person name="Kuo R.C."/>
            <person name="Labutti K."/>
            <person name="Haridas S."/>
            <person name="Kuo A."/>
            <person name="Salamov A."/>
            <person name="Ahrendt S.R."/>
            <person name="Lipzen A."/>
            <person name="Sullivan W."/>
            <person name="Andreopoulos W.B."/>
            <person name="Clum A."/>
            <person name="Lindquist E."/>
            <person name="Daum C."/>
            <person name="Ramamoorthy G.K."/>
            <person name="Gryganskyi A."/>
            <person name="Culley D."/>
            <person name="Magnuson J.K."/>
            <person name="James T.Y."/>
            <person name="O'Malley M.A."/>
            <person name="Stajich J.E."/>
            <person name="Spatafora J.W."/>
            <person name="Visel A."/>
            <person name="Grigoriev I.V."/>
        </authorList>
    </citation>
    <scope>NUCLEOTIDE SEQUENCE [LARGE SCALE GENOMIC DNA]</scope>
    <source>
        <strain evidence="3 4">ATCC 12442</strain>
    </source>
</reference>
<protein>
    <recommendedName>
        <fullName evidence="2">Protein kinase domain-containing protein</fullName>
    </recommendedName>
</protein>
<name>A0A1Y1WA59_9FUNG</name>
<evidence type="ECO:0000313" key="3">
    <source>
        <dbReference type="EMBL" id="ORX70265.1"/>
    </source>
</evidence>
<feature type="region of interest" description="Disordered" evidence="1">
    <location>
        <begin position="1"/>
        <end position="80"/>
    </location>
</feature>
<keyword evidence="4" id="KW-1185">Reference proteome</keyword>
<dbReference type="GO" id="GO:0005524">
    <property type="term" value="F:ATP binding"/>
    <property type="evidence" value="ECO:0007669"/>
    <property type="project" value="InterPro"/>
</dbReference>
<evidence type="ECO:0000256" key="1">
    <source>
        <dbReference type="SAM" id="MobiDB-lite"/>
    </source>
</evidence>
<dbReference type="InterPro" id="IPR008266">
    <property type="entry name" value="Tyr_kinase_AS"/>
</dbReference>
<evidence type="ECO:0000259" key="2">
    <source>
        <dbReference type="PROSITE" id="PS50011"/>
    </source>
</evidence>
<feature type="domain" description="Protein kinase" evidence="2">
    <location>
        <begin position="488"/>
        <end position="824"/>
    </location>
</feature>
<dbReference type="PANTHER" id="PTHR38248:SF2">
    <property type="entry name" value="FUNK1 11"/>
    <property type="match status" value="1"/>
</dbReference>
<dbReference type="GeneID" id="63806403"/>
<comment type="caution">
    <text evidence="3">The sequence shown here is derived from an EMBL/GenBank/DDBJ whole genome shotgun (WGS) entry which is preliminary data.</text>
</comment>
<dbReference type="OrthoDB" id="5584477at2759"/>
<dbReference type="PROSITE" id="PS50011">
    <property type="entry name" value="PROTEIN_KINASE_DOM"/>
    <property type="match status" value="1"/>
</dbReference>
<feature type="compositionally biased region" description="Low complexity" evidence="1">
    <location>
        <begin position="15"/>
        <end position="26"/>
    </location>
</feature>
<dbReference type="InterPro" id="IPR040976">
    <property type="entry name" value="Pkinase_fungal"/>
</dbReference>
<accession>A0A1Y1WA59</accession>
<proteinExistence type="predicted"/>
<dbReference type="PANTHER" id="PTHR38248">
    <property type="entry name" value="FUNK1 6"/>
    <property type="match status" value="1"/>
</dbReference>
<organism evidence="3 4">
    <name type="scientific">Linderina pennispora</name>
    <dbReference type="NCBI Taxonomy" id="61395"/>
    <lineage>
        <taxon>Eukaryota</taxon>
        <taxon>Fungi</taxon>
        <taxon>Fungi incertae sedis</taxon>
        <taxon>Zoopagomycota</taxon>
        <taxon>Kickxellomycotina</taxon>
        <taxon>Kickxellomycetes</taxon>
        <taxon>Kickxellales</taxon>
        <taxon>Kickxellaceae</taxon>
        <taxon>Linderina</taxon>
    </lineage>
</organism>
<sequence>MTTCNIPAELSRTLPAPTAGKPAATGAKRKLDSSISSPASKFSPPKKARSSSNTVCIGTKRSRSDSAANTDADDSVPPAKKTSCICFSGCARPPPGYKRKVMAHSSYYSSDTAVPPAKNAGSSAGIESDEQTIWWDNKYEELAEADYWVKERLIRDADAVFDIVEPRITTTRRLARLVSAQVALELEDRLNTVDNSAASSVDDIQDAFRELACDIGTCQQQQQQEQQQALFDIAGYSRAKDESRESTDSSFASLEQWICPTPATPTDSANGNSTRTAEQILESAMSLILFVSRHTDTFVRALDTDTFGRHLEDYRHILPCVSSDRECSDAAEFLASEAGIKAQGPHSSIELVSGFSYSDALALIVARTDKTRRTVDKAYAQLMQSTRNIYKRHHFRRFAWGLTVCDNEVRVCLLSNDAVFSSIVLDITAAAGRRQFVELLVNFALCEEDQLGSDPSIYWDAEANCWAIDCPDTADMASRPVATKTYYFDKVLLGADGLFGRHTRCYLVTDEEPTGGGITPKFVIKDAWPEAEEDRVDDKRDEVSLLHRITTELAQSDVEDLVYPRLDAGGRVYIGTGRGMFEDQSSHILGSLFSLRKPDGTAIPFRAHKRLAMSPIGDSLDTVESVDEFIVVLGDAMRCHSEVVSRCSILHRDISSNNILVVREEGKPARGLLIDFDCALDLSDSRGPNLETRGTIPFMSINNLLRSDVERSVLDDWESLIYLICWHGTIGICREKATRRSLEELEDLEVGRWRSGAAKEAGREKKFHLSNFNGFDVDILDHFHSDENIRILKDLTEDLYKALFQNPNLRKDTRCDGSRYKGTIPDRIKGVKEKPDPFKERLTKKSEITAALLEVITKAWKDSMSAIRNQHGQTI</sequence>